<protein>
    <submittedName>
        <fullName evidence="1">Uncharacterized protein</fullName>
    </submittedName>
</protein>
<proteinExistence type="predicted"/>
<gene>
    <name evidence="1" type="ORF">AVEN_25936_1</name>
</gene>
<name>A0A4Y2HH57_ARAVE</name>
<comment type="caution">
    <text evidence="1">The sequence shown here is derived from an EMBL/GenBank/DDBJ whole genome shotgun (WGS) entry which is preliminary data.</text>
</comment>
<evidence type="ECO:0000313" key="1">
    <source>
        <dbReference type="EMBL" id="GBM64323.1"/>
    </source>
</evidence>
<dbReference type="EMBL" id="BGPR01001920">
    <property type="protein sequence ID" value="GBM64323.1"/>
    <property type="molecule type" value="Genomic_DNA"/>
</dbReference>
<dbReference type="AlphaFoldDB" id="A0A4Y2HH57"/>
<dbReference type="Proteomes" id="UP000499080">
    <property type="component" value="Unassembled WGS sequence"/>
</dbReference>
<sequence length="150" mass="17127">MSKVTTTFKTLKNDETSKTCMKNHRITINELSEERSVIYSLVQSILSEDMVMKFEPDAKFVLEMLLQIEDRLSAELNILDCAENKETFLKLILAGINRGFMIMVQGHRASKEIESSYKCSTFSVITNATTAQYIHFSRLDCTKVAVAKTW</sequence>
<evidence type="ECO:0000313" key="2">
    <source>
        <dbReference type="Proteomes" id="UP000499080"/>
    </source>
</evidence>
<reference evidence="1 2" key="1">
    <citation type="journal article" date="2019" name="Sci. Rep.">
        <title>Orb-weaving spider Araneus ventricosus genome elucidates the spidroin gene catalogue.</title>
        <authorList>
            <person name="Kono N."/>
            <person name="Nakamura H."/>
            <person name="Ohtoshi R."/>
            <person name="Moran D.A.P."/>
            <person name="Shinohara A."/>
            <person name="Yoshida Y."/>
            <person name="Fujiwara M."/>
            <person name="Mori M."/>
            <person name="Tomita M."/>
            <person name="Arakawa K."/>
        </authorList>
    </citation>
    <scope>NUCLEOTIDE SEQUENCE [LARGE SCALE GENOMIC DNA]</scope>
</reference>
<accession>A0A4Y2HH57</accession>
<keyword evidence="2" id="KW-1185">Reference proteome</keyword>
<organism evidence="1 2">
    <name type="scientific">Araneus ventricosus</name>
    <name type="common">Orbweaver spider</name>
    <name type="synonym">Epeira ventricosa</name>
    <dbReference type="NCBI Taxonomy" id="182803"/>
    <lineage>
        <taxon>Eukaryota</taxon>
        <taxon>Metazoa</taxon>
        <taxon>Ecdysozoa</taxon>
        <taxon>Arthropoda</taxon>
        <taxon>Chelicerata</taxon>
        <taxon>Arachnida</taxon>
        <taxon>Araneae</taxon>
        <taxon>Araneomorphae</taxon>
        <taxon>Entelegynae</taxon>
        <taxon>Araneoidea</taxon>
        <taxon>Araneidae</taxon>
        <taxon>Araneus</taxon>
    </lineage>
</organism>